<evidence type="ECO:0000313" key="2">
    <source>
        <dbReference type="Proteomes" id="UP000185728"/>
    </source>
</evidence>
<name>A0ABY1KHM3_9FLAO</name>
<protein>
    <submittedName>
        <fullName evidence="1">Uncharacterized protein</fullName>
    </submittedName>
</protein>
<evidence type="ECO:0000313" key="1">
    <source>
        <dbReference type="EMBL" id="SIS36973.1"/>
    </source>
</evidence>
<dbReference type="EMBL" id="FTOB01000001">
    <property type="protein sequence ID" value="SIS36973.1"/>
    <property type="molecule type" value="Genomic_DNA"/>
</dbReference>
<comment type="caution">
    <text evidence="1">The sequence shown here is derived from an EMBL/GenBank/DDBJ whole genome shotgun (WGS) entry which is preliminary data.</text>
</comment>
<accession>A0ABY1KHM3</accession>
<gene>
    <name evidence="1" type="ORF">SAMN05421766_1013</name>
</gene>
<sequence length="532" mass="59335">MKKYNILSVLFILALLVFSCEKEEELNISDVNHRIIVTSEMDFQNKVIVGGHIDFGDISRGVKTRTWTFPENSRISGEKGNTSSKEVIKGFFNKAGVYDVKLSQTFKGNVFRNDDSTVPSDSKQLDTTIVVTVIDSIKSVLKAYHINTDGSIGAELDLSNGAENEIEASNSIRLTYTAIGEPEAITWSSEGGKPATINSGAEEEVDMRFNRLGSWDLEFIASRFRPTDADTLSFEKVIKVIPSSAPVTLDRVAEREDKVALEFSREIDGSTVNPADFTVRIENNRDAMNPILINPVISAATIDKNEANIVILDLSGEQLYNDDQVYVSYTPGKLTTVDEVESEAFTDVLLTDFDQLANLYPSTSYDYGLETSTTDNWAYLGWGGHWGEYDLDIGVVNTRTGTKSLDINFRPNGGMIVEHRDAGGNPVVITLEEGKRYEFGYWIYVESDLSGVPSGTESSDIRIYPSNWAFELIPTVFTPDLPTGEWVYQKQEFDAGFTGEVSWFVRGYNEFNPQAIKFYIDDMFLAEVPVRP</sequence>
<organism evidence="1 2">
    <name type="scientific">Zobellia uliginosa</name>
    <dbReference type="NCBI Taxonomy" id="143224"/>
    <lineage>
        <taxon>Bacteria</taxon>
        <taxon>Pseudomonadati</taxon>
        <taxon>Bacteroidota</taxon>
        <taxon>Flavobacteriia</taxon>
        <taxon>Flavobacteriales</taxon>
        <taxon>Flavobacteriaceae</taxon>
        <taxon>Zobellia</taxon>
    </lineage>
</organism>
<dbReference type="Proteomes" id="UP000185728">
    <property type="component" value="Unassembled WGS sequence"/>
</dbReference>
<dbReference type="PROSITE" id="PS51257">
    <property type="entry name" value="PROKAR_LIPOPROTEIN"/>
    <property type="match status" value="1"/>
</dbReference>
<reference evidence="1 2" key="1">
    <citation type="submission" date="2017-01" db="EMBL/GenBank/DDBJ databases">
        <authorList>
            <person name="Varghese N."/>
            <person name="Submissions S."/>
        </authorList>
    </citation>
    <scope>NUCLEOTIDE SEQUENCE [LARGE SCALE GENOMIC DNA]</scope>
    <source>
        <strain evidence="1 2">DSM 2061</strain>
    </source>
</reference>
<dbReference type="Gene3D" id="2.60.120.260">
    <property type="entry name" value="Galactose-binding domain-like"/>
    <property type="match status" value="1"/>
</dbReference>
<keyword evidence="2" id="KW-1185">Reference proteome</keyword>
<proteinExistence type="predicted"/>